<reference evidence="2" key="1">
    <citation type="journal article" date="2020" name="Nat. Commun.">
        <title>Large-scale genome sequencing of mycorrhizal fungi provides insights into the early evolution of symbiotic traits.</title>
        <authorList>
            <person name="Miyauchi S."/>
            <person name="Kiss E."/>
            <person name="Kuo A."/>
            <person name="Drula E."/>
            <person name="Kohler A."/>
            <person name="Sanchez-Garcia M."/>
            <person name="Morin E."/>
            <person name="Andreopoulos B."/>
            <person name="Barry K.W."/>
            <person name="Bonito G."/>
            <person name="Buee M."/>
            <person name="Carver A."/>
            <person name="Chen C."/>
            <person name="Cichocki N."/>
            <person name="Clum A."/>
            <person name="Culley D."/>
            <person name="Crous P.W."/>
            <person name="Fauchery L."/>
            <person name="Girlanda M."/>
            <person name="Hayes R.D."/>
            <person name="Keri Z."/>
            <person name="LaButti K."/>
            <person name="Lipzen A."/>
            <person name="Lombard V."/>
            <person name="Magnuson J."/>
            <person name="Maillard F."/>
            <person name="Murat C."/>
            <person name="Nolan M."/>
            <person name="Ohm R.A."/>
            <person name="Pangilinan J."/>
            <person name="Pereira M.F."/>
            <person name="Perotto S."/>
            <person name="Peter M."/>
            <person name="Pfister S."/>
            <person name="Riley R."/>
            <person name="Sitrit Y."/>
            <person name="Stielow J.B."/>
            <person name="Szollosi G."/>
            <person name="Zifcakova L."/>
            <person name="Stursova M."/>
            <person name="Spatafora J.W."/>
            <person name="Tedersoo L."/>
            <person name="Vaario L.M."/>
            <person name="Yamada A."/>
            <person name="Yan M."/>
            <person name="Wang P."/>
            <person name="Xu J."/>
            <person name="Bruns T."/>
            <person name="Baldrian P."/>
            <person name="Vilgalys R."/>
            <person name="Dunand C."/>
            <person name="Henrissat B."/>
            <person name="Grigoriev I.V."/>
            <person name="Hibbett D."/>
            <person name="Nagy L.G."/>
            <person name="Martin F.M."/>
        </authorList>
    </citation>
    <scope>NUCLEOTIDE SEQUENCE</scope>
    <source>
        <strain evidence="2">UP504</strain>
    </source>
</reference>
<dbReference type="EMBL" id="MU129012">
    <property type="protein sequence ID" value="KAF9510702.1"/>
    <property type="molecule type" value="Genomic_DNA"/>
</dbReference>
<comment type="caution">
    <text evidence="2">The sequence shown here is derived from an EMBL/GenBank/DDBJ whole genome shotgun (WGS) entry which is preliminary data.</text>
</comment>
<sequence>MQLVASDTIIRQSQSLAALHEGLAAWCGSGASIMAFCTSWDLGVRAWLRILLPLAFFGVVSVFYTVTQSLVTVRTFNTALPISLTVSTALNISRPAWSTTKGVWDDPFTLTSYLWPQLGTNTTVVLPPGVNGTVLFSTLPSIMTPDVVFKDPYARDISVRCGIIPRAPGDYFNVSYTAPGESPSLQNDSVLVFNLNPGFEPTPGDMQWYTTEANVSVGSGYFALGGNKESTGAHPVSWFNDVLMLLTPKWMNGSAAAFAYISTRNDSLKLNPSISFAQPVQYVLQTQTWSFVNNDTNNAFHEDINMTFYIWPIGCSMFSQNITAEVRGDNVLLSRSLPPVPTPNPTPFIHSKTPDDPWEAGWAEFIYFLCNGTMHTLSPTQVLTPFQLQLLSNLNSTADSLALLGERLATAASLSGAMLLHFCHTPSTVPSDLQWKPVWANVPGSHSVIQAGLVVQTQFLMAQFILWSILLFVFIVAAGQLKSSDDVLQDGQVINLMSLLHNSSLPHTVIKDVNKDLQRNQAMHMHVL</sequence>
<keyword evidence="1" id="KW-1133">Transmembrane helix</keyword>
<evidence type="ECO:0000313" key="2">
    <source>
        <dbReference type="EMBL" id="KAF9510702.1"/>
    </source>
</evidence>
<organism evidence="2 3">
    <name type="scientific">Hydnum rufescens UP504</name>
    <dbReference type="NCBI Taxonomy" id="1448309"/>
    <lineage>
        <taxon>Eukaryota</taxon>
        <taxon>Fungi</taxon>
        <taxon>Dikarya</taxon>
        <taxon>Basidiomycota</taxon>
        <taxon>Agaricomycotina</taxon>
        <taxon>Agaricomycetes</taxon>
        <taxon>Cantharellales</taxon>
        <taxon>Hydnaceae</taxon>
        <taxon>Hydnum</taxon>
    </lineage>
</organism>
<keyword evidence="3" id="KW-1185">Reference proteome</keyword>
<keyword evidence="1" id="KW-0472">Membrane</keyword>
<evidence type="ECO:0000313" key="3">
    <source>
        <dbReference type="Proteomes" id="UP000886523"/>
    </source>
</evidence>
<dbReference type="Proteomes" id="UP000886523">
    <property type="component" value="Unassembled WGS sequence"/>
</dbReference>
<protein>
    <submittedName>
        <fullName evidence="2">Uncharacterized protein</fullName>
    </submittedName>
</protein>
<dbReference type="AlphaFoldDB" id="A0A9P6ARN9"/>
<accession>A0A9P6ARN9</accession>
<feature type="transmembrane region" description="Helical" evidence="1">
    <location>
        <begin position="459"/>
        <end position="479"/>
    </location>
</feature>
<feature type="transmembrane region" description="Helical" evidence="1">
    <location>
        <begin position="47"/>
        <end position="66"/>
    </location>
</feature>
<evidence type="ECO:0000256" key="1">
    <source>
        <dbReference type="SAM" id="Phobius"/>
    </source>
</evidence>
<keyword evidence="1" id="KW-0812">Transmembrane</keyword>
<proteinExistence type="predicted"/>
<gene>
    <name evidence="2" type="ORF">BS47DRAFT_51765</name>
</gene>
<name>A0A9P6ARN9_9AGAM</name>
<feature type="transmembrane region" description="Helical" evidence="1">
    <location>
        <begin position="23"/>
        <end position="40"/>
    </location>
</feature>